<evidence type="ECO:0000256" key="1">
    <source>
        <dbReference type="ARBA" id="ARBA00008791"/>
    </source>
</evidence>
<dbReference type="InterPro" id="IPR051257">
    <property type="entry name" value="Diverse_CBS-Domain"/>
</dbReference>
<comment type="similarity">
    <text evidence="1">Belongs to the universal stress protein A family.</text>
</comment>
<dbReference type="InterPro" id="IPR046342">
    <property type="entry name" value="CBS_dom_sf"/>
</dbReference>
<feature type="domain" description="CBS" evidence="4">
    <location>
        <begin position="184"/>
        <end position="241"/>
    </location>
</feature>
<sequence length="400" mass="41721">MISGHILVGLDRSSSSRHALQWAVAEANRLEAAVEPIHVECEADVDALLARSLDAALLVLGRLPETDVLDSSTTSRCLRLASCPVAVVPDVLVPEQADVAADGPQGWIDSLGERPVREVMSTEVLGVDSATDVETAWRMMLGAGFAHLPVMEQGRCVGVVHEADLLWRMHDWSRRGRAVLVADVARMPAPTVSKDLTVGEAAETLRGSVGDAVVVIDGEQVVGMLTAHDLHAALLRRPVPSRGPIVVGVDGSAGSRYALTWGLRYAGEANRGVLATSVSLLAPRPAYRTVPAPREEVASSGGAHKEVLDAALDQAVPSETPVRSMVVYGQPGPTLGALSAHAAALVIGSHGAGASPESLLGSASAYCVRNARCPVIVIPPSLVARESAHPATSRSAPFPS</sequence>
<feature type="domain" description="CBS" evidence="4">
    <location>
        <begin position="120"/>
        <end position="179"/>
    </location>
</feature>
<evidence type="ECO:0000259" key="4">
    <source>
        <dbReference type="PROSITE" id="PS51371"/>
    </source>
</evidence>
<dbReference type="Pfam" id="PF00582">
    <property type="entry name" value="Usp"/>
    <property type="match status" value="2"/>
</dbReference>
<dbReference type="PROSITE" id="PS51371">
    <property type="entry name" value="CBS"/>
    <property type="match status" value="2"/>
</dbReference>
<keyword evidence="8" id="KW-1185">Reference proteome</keyword>
<dbReference type="Proteomes" id="UP000199052">
    <property type="component" value="Unassembled WGS sequence"/>
</dbReference>
<evidence type="ECO:0000256" key="2">
    <source>
        <dbReference type="ARBA" id="ARBA00023122"/>
    </source>
</evidence>
<dbReference type="RefSeq" id="WP_092889594.1">
    <property type="nucleotide sequence ID" value="NZ_FOOI01000023.1"/>
</dbReference>
<keyword evidence="2 3" id="KW-0129">CBS domain</keyword>
<dbReference type="PANTHER" id="PTHR43080">
    <property type="entry name" value="CBS DOMAIN-CONTAINING PROTEIN CBSX3, MITOCHONDRIAL"/>
    <property type="match status" value="1"/>
</dbReference>
<dbReference type="PANTHER" id="PTHR43080:SF26">
    <property type="entry name" value="REGULATORY PROTEIN"/>
    <property type="match status" value="1"/>
</dbReference>
<dbReference type="Pfam" id="PF00571">
    <property type="entry name" value="CBS"/>
    <property type="match status" value="2"/>
</dbReference>
<organism evidence="6 7">
    <name type="scientific">Actinopolymorpha cephalotaxi</name>
    <dbReference type="NCBI Taxonomy" id="504797"/>
    <lineage>
        <taxon>Bacteria</taxon>
        <taxon>Bacillati</taxon>
        <taxon>Actinomycetota</taxon>
        <taxon>Actinomycetes</taxon>
        <taxon>Propionibacteriales</taxon>
        <taxon>Actinopolymorphaceae</taxon>
        <taxon>Actinopolymorpha</taxon>
    </lineage>
</organism>
<dbReference type="EMBL" id="JACBZA010000001">
    <property type="protein sequence ID" value="NYH86808.1"/>
    <property type="molecule type" value="Genomic_DNA"/>
</dbReference>
<dbReference type="SUPFAM" id="SSF54631">
    <property type="entry name" value="CBS-domain pair"/>
    <property type="match status" value="1"/>
</dbReference>
<dbReference type="PRINTS" id="PR01438">
    <property type="entry name" value="UNVRSLSTRESS"/>
</dbReference>
<evidence type="ECO:0000256" key="3">
    <source>
        <dbReference type="PROSITE-ProRule" id="PRU00703"/>
    </source>
</evidence>
<evidence type="ECO:0000313" key="7">
    <source>
        <dbReference type="Proteomes" id="UP000199052"/>
    </source>
</evidence>
<evidence type="ECO:0000313" key="8">
    <source>
        <dbReference type="Proteomes" id="UP000533017"/>
    </source>
</evidence>
<dbReference type="STRING" id="504797.SAMN05421678_12314"/>
<dbReference type="AlphaFoldDB" id="A0A1I3B9P7"/>
<dbReference type="SUPFAM" id="SSF52402">
    <property type="entry name" value="Adenine nucleotide alpha hydrolases-like"/>
    <property type="match status" value="2"/>
</dbReference>
<proteinExistence type="inferred from homology"/>
<dbReference type="Gene3D" id="3.10.580.10">
    <property type="entry name" value="CBS-domain"/>
    <property type="match status" value="1"/>
</dbReference>
<reference evidence="6 7" key="1">
    <citation type="submission" date="2016-10" db="EMBL/GenBank/DDBJ databases">
        <authorList>
            <person name="de Groot N.N."/>
        </authorList>
    </citation>
    <scope>NUCLEOTIDE SEQUENCE [LARGE SCALE GENOMIC DNA]</scope>
    <source>
        <strain evidence="6 7">CPCC 202808</strain>
    </source>
</reference>
<dbReference type="Gene3D" id="3.40.50.620">
    <property type="entry name" value="HUPs"/>
    <property type="match status" value="3"/>
</dbReference>
<protein>
    <submittedName>
        <fullName evidence="6">CBS domain-containing protein</fullName>
    </submittedName>
</protein>
<evidence type="ECO:0000313" key="6">
    <source>
        <dbReference type="EMBL" id="SFH59025.1"/>
    </source>
</evidence>
<dbReference type="Proteomes" id="UP000533017">
    <property type="component" value="Unassembled WGS sequence"/>
</dbReference>
<dbReference type="InterPro" id="IPR014729">
    <property type="entry name" value="Rossmann-like_a/b/a_fold"/>
</dbReference>
<accession>A0A1I3B9P7</accession>
<dbReference type="InterPro" id="IPR006015">
    <property type="entry name" value="Universal_stress_UspA"/>
</dbReference>
<dbReference type="SMART" id="SM00116">
    <property type="entry name" value="CBS"/>
    <property type="match status" value="2"/>
</dbReference>
<evidence type="ECO:0000313" key="5">
    <source>
        <dbReference type="EMBL" id="NYH86808.1"/>
    </source>
</evidence>
<dbReference type="InterPro" id="IPR006016">
    <property type="entry name" value="UspA"/>
</dbReference>
<dbReference type="InterPro" id="IPR000644">
    <property type="entry name" value="CBS_dom"/>
</dbReference>
<dbReference type="CDD" id="cd00293">
    <property type="entry name" value="USP-like"/>
    <property type="match status" value="1"/>
</dbReference>
<name>A0A1I3B9P7_9ACTN</name>
<gene>
    <name evidence="5" type="ORF">FHR37_005659</name>
    <name evidence="6" type="ORF">SAMN05421678_12314</name>
</gene>
<dbReference type="EMBL" id="FOOI01000023">
    <property type="protein sequence ID" value="SFH59025.1"/>
    <property type="molecule type" value="Genomic_DNA"/>
</dbReference>
<dbReference type="OrthoDB" id="3873975at2"/>
<reference evidence="5 8" key="2">
    <citation type="submission" date="2020-07" db="EMBL/GenBank/DDBJ databases">
        <title>Sequencing the genomes of 1000 actinobacteria strains.</title>
        <authorList>
            <person name="Klenk H.-P."/>
        </authorList>
    </citation>
    <scope>NUCLEOTIDE SEQUENCE [LARGE SCALE GENOMIC DNA]</scope>
    <source>
        <strain evidence="5 8">DSM 45117</strain>
    </source>
</reference>